<evidence type="ECO:0000313" key="8">
    <source>
        <dbReference type="Proteomes" id="UP000284243"/>
    </source>
</evidence>
<organism evidence="7 8">
    <name type="scientific">Odoribacter splanchnicus</name>
    <dbReference type="NCBI Taxonomy" id="28118"/>
    <lineage>
        <taxon>Bacteria</taxon>
        <taxon>Pseudomonadati</taxon>
        <taxon>Bacteroidota</taxon>
        <taxon>Bacteroidia</taxon>
        <taxon>Bacteroidales</taxon>
        <taxon>Odoribacteraceae</taxon>
        <taxon>Odoribacter</taxon>
    </lineage>
</organism>
<dbReference type="Gene3D" id="3.40.140.10">
    <property type="entry name" value="Cytidine Deaminase, domain 2"/>
    <property type="match status" value="1"/>
</dbReference>
<dbReference type="Proteomes" id="UP000284243">
    <property type="component" value="Unassembled WGS sequence"/>
</dbReference>
<keyword evidence="3" id="KW-0378">Hydrolase</keyword>
<dbReference type="CDD" id="cd08071">
    <property type="entry name" value="MPN_DUF2466"/>
    <property type="match status" value="1"/>
</dbReference>
<accession>A0A412TR97</accession>
<dbReference type="GO" id="GO:0008237">
    <property type="term" value="F:metallopeptidase activity"/>
    <property type="evidence" value="ECO:0007669"/>
    <property type="project" value="UniProtKB-KW"/>
</dbReference>
<protein>
    <submittedName>
        <fullName evidence="7">DNA repair protein</fullName>
    </submittedName>
</protein>
<dbReference type="PROSITE" id="PS50249">
    <property type="entry name" value="MPN"/>
    <property type="match status" value="1"/>
</dbReference>
<dbReference type="PANTHER" id="PTHR30471">
    <property type="entry name" value="DNA REPAIR PROTEIN RADC"/>
    <property type="match status" value="1"/>
</dbReference>
<keyword evidence="4" id="KW-0862">Zinc</keyword>
<keyword evidence="1" id="KW-0645">Protease</keyword>
<dbReference type="InterPro" id="IPR037518">
    <property type="entry name" value="MPN"/>
</dbReference>
<evidence type="ECO:0000259" key="6">
    <source>
        <dbReference type="PROSITE" id="PS50249"/>
    </source>
</evidence>
<comment type="caution">
    <text evidence="7">The sequence shown here is derived from an EMBL/GenBank/DDBJ whole genome shotgun (WGS) entry which is preliminary data.</text>
</comment>
<evidence type="ECO:0000256" key="3">
    <source>
        <dbReference type="ARBA" id="ARBA00022801"/>
    </source>
</evidence>
<evidence type="ECO:0000256" key="2">
    <source>
        <dbReference type="ARBA" id="ARBA00022723"/>
    </source>
</evidence>
<dbReference type="AlphaFoldDB" id="A0A412TR97"/>
<proteinExistence type="predicted"/>
<dbReference type="Pfam" id="PF04002">
    <property type="entry name" value="RadC"/>
    <property type="match status" value="1"/>
</dbReference>
<name>A0A412TR97_9BACT</name>
<feature type="domain" description="MPN" evidence="6">
    <location>
        <begin position="40"/>
        <end position="164"/>
    </location>
</feature>
<reference evidence="7 8" key="1">
    <citation type="submission" date="2018-08" db="EMBL/GenBank/DDBJ databases">
        <title>A genome reference for cultivated species of the human gut microbiota.</title>
        <authorList>
            <person name="Zou Y."/>
            <person name="Xue W."/>
            <person name="Luo G."/>
        </authorList>
    </citation>
    <scope>NUCLEOTIDE SEQUENCE [LARGE SCALE GENOMIC DNA]</scope>
    <source>
        <strain evidence="7 8">AF16-14</strain>
    </source>
</reference>
<dbReference type="EMBL" id="QRYC01000010">
    <property type="protein sequence ID" value="RGU56374.1"/>
    <property type="molecule type" value="Genomic_DNA"/>
</dbReference>
<evidence type="ECO:0000256" key="4">
    <source>
        <dbReference type="ARBA" id="ARBA00022833"/>
    </source>
</evidence>
<dbReference type="InterPro" id="IPR001405">
    <property type="entry name" value="UPF0758"/>
</dbReference>
<dbReference type="GO" id="GO:0006508">
    <property type="term" value="P:proteolysis"/>
    <property type="evidence" value="ECO:0007669"/>
    <property type="project" value="UniProtKB-KW"/>
</dbReference>
<dbReference type="GO" id="GO:0046872">
    <property type="term" value="F:metal ion binding"/>
    <property type="evidence" value="ECO:0007669"/>
    <property type="project" value="UniProtKB-KW"/>
</dbReference>
<dbReference type="InterPro" id="IPR025657">
    <property type="entry name" value="RadC_JAB"/>
</dbReference>
<evidence type="ECO:0000256" key="5">
    <source>
        <dbReference type="ARBA" id="ARBA00023049"/>
    </source>
</evidence>
<dbReference type="RefSeq" id="WP_118160288.1">
    <property type="nucleotide sequence ID" value="NZ_QRYC01000010.1"/>
</dbReference>
<gene>
    <name evidence="7" type="ORF">DWW57_08935</name>
</gene>
<sequence>MMENNFYDGSVTAGIVPNTHFFQEVEVVYKPRKSLELSSKIRCSRDAFLYIKEFFKSFMSHHEEVWMILLNSCMQIIGSSQVSKGGLEHAFVDVRIIYQTALMAHATGFILVHNHPTGVLHPSKPDEELTKKIVEAGKILDIRLLDHLIISEDTYFSFADEGIIL</sequence>
<keyword evidence="5" id="KW-0482">Metalloprotease</keyword>
<evidence type="ECO:0000313" key="7">
    <source>
        <dbReference type="EMBL" id="RGU56374.1"/>
    </source>
</evidence>
<dbReference type="PANTHER" id="PTHR30471:SF3">
    <property type="entry name" value="UPF0758 PROTEIN YEES-RELATED"/>
    <property type="match status" value="1"/>
</dbReference>
<keyword evidence="2" id="KW-0479">Metal-binding</keyword>
<evidence type="ECO:0000256" key="1">
    <source>
        <dbReference type="ARBA" id="ARBA00022670"/>
    </source>
</evidence>